<dbReference type="PANTHER" id="PTHR24320">
    <property type="entry name" value="RETINOL DEHYDROGENASE"/>
    <property type="match status" value="1"/>
</dbReference>
<evidence type="ECO:0000313" key="5">
    <source>
        <dbReference type="Proteomes" id="UP001500603"/>
    </source>
</evidence>
<accession>A0ABP9K6R2</accession>
<dbReference type="Gene3D" id="3.40.50.720">
    <property type="entry name" value="NAD(P)-binding Rossmann-like Domain"/>
    <property type="match status" value="1"/>
</dbReference>
<dbReference type="NCBIfam" id="NF004845">
    <property type="entry name" value="PRK06196.1"/>
    <property type="match status" value="1"/>
</dbReference>
<dbReference type="SUPFAM" id="SSF51735">
    <property type="entry name" value="NAD(P)-binding Rossmann-fold domains"/>
    <property type="match status" value="1"/>
</dbReference>
<dbReference type="InterPro" id="IPR036291">
    <property type="entry name" value="NAD(P)-bd_dom_sf"/>
</dbReference>
<feature type="region of interest" description="Disordered" evidence="3">
    <location>
        <begin position="1"/>
        <end position="28"/>
    </location>
</feature>
<dbReference type="Pfam" id="PF00106">
    <property type="entry name" value="adh_short"/>
    <property type="match status" value="1"/>
</dbReference>
<keyword evidence="5" id="KW-1185">Reference proteome</keyword>
<evidence type="ECO:0000256" key="1">
    <source>
        <dbReference type="ARBA" id="ARBA00006484"/>
    </source>
</evidence>
<evidence type="ECO:0000256" key="2">
    <source>
        <dbReference type="ARBA" id="ARBA00023002"/>
    </source>
</evidence>
<dbReference type="EMBL" id="BAABJM010000002">
    <property type="protein sequence ID" value="GAA5052530.1"/>
    <property type="molecule type" value="Genomic_DNA"/>
</dbReference>
<comment type="caution">
    <text evidence="4">The sequence shown here is derived from an EMBL/GenBank/DDBJ whole genome shotgun (WGS) entry which is preliminary data.</text>
</comment>
<gene>
    <name evidence="4" type="ORF">GCM10023318_25290</name>
</gene>
<dbReference type="PANTHER" id="PTHR24320:SF148">
    <property type="entry name" value="NAD(P)-BINDING ROSSMANN-FOLD SUPERFAMILY PROTEIN"/>
    <property type="match status" value="1"/>
</dbReference>
<proteinExistence type="inferred from homology"/>
<protein>
    <submittedName>
        <fullName evidence="4">SDR family NAD(P)-dependent oxidoreductase</fullName>
    </submittedName>
</protein>
<keyword evidence="2" id="KW-0560">Oxidoreductase</keyword>
<name>A0ABP9K6R2_9NOCA</name>
<evidence type="ECO:0000313" key="4">
    <source>
        <dbReference type="EMBL" id="GAA5052530.1"/>
    </source>
</evidence>
<sequence>MQSRFYGGFMDRNPTPQRPLPSGYSRDTTSAEITAGMDLTGKVAVVTGGYSGLGLETTRHLTAAGARVIIPARRPDDARAAVAEFGDRADVLEADLADLESVNRCTAELSDRLERIDYLFATAGVMAAPLRRVGPGWESQFAINHLGHFALTAGVWPLLAEGEARVVIYSSAGHHHSPIRWNDMQFERGYDKWEAYGQAKTANVLFAVQLDRLGAASGVRAFALHPGAILTPLQRHLEISEMVEFGWIDEFGHAIDPIFKDASQGAATGLWAATSTQLDDIGGMYLEDCDIAPVTGDGVPAHNGVGVMPYAIDPDQADRLWTISEELTGVATPRT</sequence>
<dbReference type="InterPro" id="IPR002347">
    <property type="entry name" value="SDR_fam"/>
</dbReference>
<organism evidence="4 5">
    <name type="scientific">Nocardia callitridis</name>
    <dbReference type="NCBI Taxonomy" id="648753"/>
    <lineage>
        <taxon>Bacteria</taxon>
        <taxon>Bacillati</taxon>
        <taxon>Actinomycetota</taxon>
        <taxon>Actinomycetes</taxon>
        <taxon>Mycobacteriales</taxon>
        <taxon>Nocardiaceae</taxon>
        <taxon>Nocardia</taxon>
    </lineage>
</organism>
<comment type="similarity">
    <text evidence="1">Belongs to the short-chain dehydrogenases/reductases (SDR) family.</text>
</comment>
<evidence type="ECO:0000256" key="3">
    <source>
        <dbReference type="SAM" id="MobiDB-lite"/>
    </source>
</evidence>
<dbReference type="PRINTS" id="PR00081">
    <property type="entry name" value="GDHRDH"/>
</dbReference>
<dbReference type="Proteomes" id="UP001500603">
    <property type="component" value="Unassembled WGS sequence"/>
</dbReference>
<reference evidence="5" key="1">
    <citation type="journal article" date="2019" name="Int. J. Syst. Evol. Microbiol.">
        <title>The Global Catalogue of Microorganisms (GCM) 10K type strain sequencing project: providing services to taxonomists for standard genome sequencing and annotation.</title>
        <authorList>
            <consortium name="The Broad Institute Genomics Platform"/>
            <consortium name="The Broad Institute Genome Sequencing Center for Infectious Disease"/>
            <person name="Wu L."/>
            <person name="Ma J."/>
        </authorList>
    </citation>
    <scope>NUCLEOTIDE SEQUENCE [LARGE SCALE GENOMIC DNA]</scope>
    <source>
        <strain evidence="5">JCM 18298</strain>
    </source>
</reference>